<dbReference type="AlphaFoldDB" id="A0A942YIA3"/>
<keyword evidence="3" id="KW-1003">Cell membrane</keyword>
<feature type="transmembrane region" description="Helical" evidence="5">
    <location>
        <begin position="52"/>
        <end position="73"/>
    </location>
</feature>
<name>A0A942YIA3_9BACI</name>
<feature type="transmembrane region" description="Helical" evidence="5">
    <location>
        <begin position="175"/>
        <end position="193"/>
    </location>
</feature>
<feature type="transmembrane region" description="Helical" evidence="5">
    <location>
        <begin position="249"/>
        <end position="270"/>
    </location>
</feature>
<evidence type="ECO:0000256" key="1">
    <source>
        <dbReference type="ARBA" id="ARBA00004651"/>
    </source>
</evidence>
<dbReference type="SUPFAM" id="SSF103473">
    <property type="entry name" value="MFS general substrate transporter"/>
    <property type="match status" value="1"/>
</dbReference>
<dbReference type="RefSeq" id="WP_213126616.1">
    <property type="nucleotide sequence ID" value="NZ_JAGYPG010000004.1"/>
</dbReference>
<organism evidence="6 7">
    <name type="scientific">Lederbergia citri</name>
    <dbReference type="NCBI Taxonomy" id="2833580"/>
    <lineage>
        <taxon>Bacteria</taxon>
        <taxon>Bacillati</taxon>
        <taxon>Bacillota</taxon>
        <taxon>Bacilli</taxon>
        <taxon>Bacillales</taxon>
        <taxon>Bacillaceae</taxon>
        <taxon>Lederbergia</taxon>
    </lineage>
</organism>
<accession>A0A942YIA3</accession>
<dbReference type="PANTHER" id="PTHR23535:SF2">
    <property type="entry name" value="SUGAR EFFLUX TRANSPORTER A-RELATED"/>
    <property type="match status" value="1"/>
</dbReference>
<dbReference type="PANTHER" id="PTHR23535">
    <property type="entry name" value="SUGAR EFFLUX TRANSPORTER A-RELATED"/>
    <property type="match status" value="1"/>
</dbReference>
<evidence type="ECO:0000256" key="5">
    <source>
        <dbReference type="SAM" id="Phobius"/>
    </source>
</evidence>
<proteinExistence type="predicted"/>
<dbReference type="InterPro" id="IPR011701">
    <property type="entry name" value="MFS"/>
</dbReference>
<dbReference type="GO" id="GO:0005886">
    <property type="term" value="C:plasma membrane"/>
    <property type="evidence" value="ECO:0007669"/>
    <property type="project" value="UniProtKB-SubCell"/>
</dbReference>
<evidence type="ECO:0000256" key="2">
    <source>
        <dbReference type="ARBA" id="ARBA00022448"/>
    </source>
</evidence>
<keyword evidence="5" id="KW-0812">Transmembrane</keyword>
<feature type="transmembrane region" description="Helical" evidence="5">
    <location>
        <begin position="85"/>
        <end position="101"/>
    </location>
</feature>
<dbReference type="GO" id="GO:0022857">
    <property type="term" value="F:transmembrane transporter activity"/>
    <property type="evidence" value="ECO:0007669"/>
    <property type="project" value="InterPro"/>
</dbReference>
<feature type="transmembrane region" description="Helical" evidence="5">
    <location>
        <begin position="107"/>
        <end position="126"/>
    </location>
</feature>
<dbReference type="Proteomes" id="UP000681414">
    <property type="component" value="Unassembled WGS sequence"/>
</dbReference>
<feature type="transmembrane region" description="Helical" evidence="5">
    <location>
        <begin position="277"/>
        <end position="293"/>
    </location>
</feature>
<sequence length="394" mass="44017">MNVFKDFKDFLRIKGAWYLLVGLFLYGIGTGILAPMNAVYMREGIGLTKVQIASIFSVSVLMNMGITIMVGFISDKMKRKKPLPLFALVLCMIGLLLYMRADTYIEALIGMIIAVAPSGLIMGQFFAMARNHFMKLAPNIFEIAQIWLRAMMSVGFFVGLLLGANLFLIASFKGILIGNLAGYFLLFVLLLLYKEYDPVDVESNVSKGEAFSFIMLFALLLLGCADSLRGLYLQLVVVELFEKPQIMSYLWSVQAVFELLFMTFAGYWAMKFGSKRVILLSSFCALVTFMIYSTSPPLFVFFLVQPLYSFYVSVLYGVVMGYVQRMFHTKIGFGSSLYVFLFQMASLAGYALPFLVEGYSPRIFIIPSILVGAGILLMGGLALKNRQKPMTLSA</sequence>
<feature type="transmembrane region" description="Helical" evidence="5">
    <location>
        <begin position="146"/>
        <end position="169"/>
    </location>
</feature>
<evidence type="ECO:0000256" key="3">
    <source>
        <dbReference type="ARBA" id="ARBA00022475"/>
    </source>
</evidence>
<keyword evidence="5" id="KW-1133">Transmembrane helix</keyword>
<feature type="transmembrane region" description="Helical" evidence="5">
    <location>
        <begin position="362"/>
        <end position="383"/>
    </location>
</feature>
<dbReference type="Gene3D" id="1.20.1250.20">
    <property type="entry name" value="MFS general substrate transporter like domains"/>
    <property type="match status" value="2"/>
</dbReference>
<evidence type="ECO:0000313" key="6">
    <source>
        <dbReference type="EMBL" id="MBS4197387.1"/>
    </source>
</evidence>
<feature type="transmembrane region" description="Helical" evidence="5">
    <location>
        <begin position="213"/>
        <end position="237"/>
    </location>
</feature>
<evidence type="ECO:0000256" key="4">
    <source>
        <dbReference type="ARBA" id="ARBA00022597"/>
    </source>
</evidence>
<keyword evidence="2" id="KW-0813">Transport</keyword>
<protein>
    <submittedName>
        <fullName evidence="6">MFS transporter</fullName>
    </submittedName>
</protein>
<keyword evidence="4" id="KW-0762">Sugar transport</keyword>
<dbReference type="Pfam" id="PF07690">
    <property type="entry name" value="MFS_1"/>
    <property type="match status" value="1"/>
</dbReference>
<dbReference type="EMBL" id="JAGYPG010000004">
    <property type="protein sequence ID" value="MBS4197387.1"/>
    <property type="molecule type" value="Genomic_DNA"/>
</dbReference>
<evidence type="ECO:0000313" key="7">
    <source>
        <dbReference type="Proteomes" id="UP000681414"/>
    </source>
</evidence>
<feature type="transmembrane region" description="Helical" evidence="5">
    <location>
        <begin position="299"/>
        <end position="323"/>
    </location>
</feature>
<feature type="transmembrane region" description="Helical" evidence="5">
    <location>
        <begin position="335"/>
        <end position="356"/>
    </location>
</feature>
<reference evidence="6 7" key="1">
    <citation type="submission" date="2021-05" db="EMBL/GenBank/DDBJ databases">
        <title>Novel Bacillus species.</title>
        <authorList>
            <person name="Liu G."/>
        </authorList>
    </citation>
    <scope>NUCLEOTIDE SEQUENCE [LARGE SCALE GENOMIC DNA]</scope>
    <source>
        <strain evidence="7">FJAT-49780</strain>
    </source>
</reference>
<comment type="caution">
    <text evidence="6">The sequence shown here is derived from an EMBL/GenBank/DDBJ whole genome shotgun (WGS) entry which is preliminary data.</text>
</comment>
<keyword evidence="5" id="KW-0472">Membrane</keyword>
<dbReference type="InterPro" id="IPR036259">
    <property type="entry name" value="MFS_trans_sf"/>
</dbReference>
<comment type="subcellular location">
    <subcellularLocation>
        <location evidence="1">Cell membrane</location>
        <topology evidence="1">Multi-pass membrane protein</topology>
    </subcellularLocation>
</comment>
<gene>
    <name evidence="6" type="ORF">KHA97_20290</name>
</gene>
<feature type="transmembrane region" description="Helical" evidence="5">
    <location>
        <begin position="16"/>
        <end position="40"/>
    </location>
</feature>
<keyword evidence="7" id="KW-1185">Reference proteome</keyword>